<dbReference type="InterPro" id="IPR003838">
    <property type="entry name" value="ABC3_permease_C"/>
</dbReference>
<evidence type="ECO:0000256" key="1">
    <source>
        <dbReference type="ARBA" id="ARBA00004651"/>
    </source>
</evidence>
<dbReference type="STRING" id="1173111.SAMN05444955_103200"/>
<evidence type="ECO:0000256" key="2">
    <source>
        <dbReference type="ARBA" id="ARBA00022475"/>
    </source>
</evidence>
<feature type="domain" description="ABC3 transporter permease C-terminal" evidence="8">
    <location>
        <begin position="682"/>
        <end position="798"/>
    </location>
</feature>
<evidence type="ECO:0000256" key="3">
    <source>
        <dbReference type="ARBA" id="ARBA00022692"/>
    </source>
</evidence>
<dbReference type="PANTHER" id="PTHR30572">
    <property type="entry name" value="MEMBRANE COMPONENT OF TRANSPORTER-RELATED"/>
    <property type="match status" value="1"/>
</dbReference>
<feature type="transmembrane region" description="Helical" evidence="7">
    <location>
        <begin position="769"/>
        <end position="788"/>
    </location>
</feature>
<keyword evidence="3 7" id="KW-0812">Transmembrane</keyword>
<keyword evidence="10" id="KW-0449">Lipoprotein</keyword>
<dbReference type="PANTHER" id="PTHR30572:SF4">
    <property type="entry name" value="ABC TRANSPORTER PERMEASE YTRF"/>
    <property type="match status" value="1"/>
</dbReference>
<dbReference type="Pfam" id="PF12704">
    <property type="entry name" value="MacB_PCD"/>
    <property type="match status" value="1"/>
</dbReference>
<feature type="transmembrane region" description="Helical" evidence="7">
    <location>
        <begin position="262"/>
        <end position="282"/>
    </location>
</feature>
<keyword evidence="11" id="KW-1185">Reference proteome</keyword>
<evidence type="ECO:0000259" key="9">
    <source>
        <dbReference type="Pfam" id="PF12704"/>
    </source>
</evidence>
<accession>A0A1H8CEM2</accession>
<reference evidence="10 11" key="1">
    <citation type="submission" date="2016-10" db="EMBL/GenBank/DDBJ databases">
        <authorList>
            <person name="de Groot N.N."/>
        </authorList>
    </citation>
    <scope>NUCLEOTIDE SEQUENCE [LARGE SCALE GENOMIC DNA]</scope>
    <source>
        <strain evidence="10 11">DSM 46701</strain>
    </source>
</reference>
<comment type="subcellular location">
    <subcellularLocation>
        <location evidence="1">Cell membrane</location>
        <topology evidence="1">Multi-pass membrane protein</topology>
    </subcellularLocation>
</comment>
<feature type="transmembrane region" description="Helical" evidence="7">
    <location>
        <begin position="358"/>
        <end position="381"/>
    </location>
</feature>
<feature type="transmembrane region" description="Helical" evidence="7">
    <location>
        <begin position="678"/>
        <end position="703"/>
    </location>
</feature>
<gene>
    <name evidence="10" type="ORF">SAMN05444955_103200</name>
</gene>
<dbReference type="EMBL" id="FOCQ01000003">
    <property type="protein sequence ID" value="SEM92547.1"/>
    <property type="molecule type" value="Genomic_DNA"/>
</dbReference>
<evidence type="ECO:0000259" key="8">
    <source>
        <dbReference type="Pfam" id="PF02687"/>
    </source>
</evidence>
<evidence type="ECO:0000256" key="4">
    <source>
        <dbReference type="ARBA" id="ARBA00022989"/>
    </source>
</evidence>
<keyword evidence="2" id="KW-1003">Cell membrane</keyword>
<dbReference type="InterPro" id="IPR050250">
    <property type="entry name" value="Macrolide_Exporter_MacB"/>
</dbReference>
<feature type="domain" description="ABC3 transporter permease C-terminal" evidence="8">
    <location>
        <begin position="266"/>
        <end position="383"/>
    </location>
</feature>
<dbReference type="GO" id="GO:0005886">
    <property type="term" value="C:plasma membrane"/>
    <property type="evidence" value="ECO:0007669"/>
    <property type="project" value="UniProtKB-SubCell"/>
</dbReference>
<feature type="transmembrane region" description="Helical" evidence="7">
    <location>
        <begin position="317"/>
        <end position="337"/>
    </location>
</feature>
<dbReference type="Proteomes" id="UP000199695">
    <property type="component" value="Unassembled WGS sequence"/>
</dbReference>
<proteinExistence type="inferred from homology"/>
<dbReference type="InterPro" id="IPR025857">
    <property type="entry name" value="MacB_PCD"/>
</dbReference>
<comment type="similarity">
    <text evidence="6">Belongs to the ABC-4 integral membrane protein family.</text>
</comment>
<evidence type="ECO:0000313" key="10">
    <source>
        <dbReference type="EMBL" id="SEM92547.1"/>
    </source>
</evidence>
<dbReference type="Pfam" id="PF02687">
    <property type="entry name" value="FtsX"/>
    <property type="match status" value="2"/>
</dbReference>
<sequence>MNLWKISFRPWIRHKWRTIFTMISIVLGTALMTSMMTSVQATQTAVRAKLEQEPPRLTIKGNNFVFSEDLVSLVRQSVGPDVRVKARLDYTVQVQLSHRPSPKEETDSLKVRLHGFVSPAEELRPFRMQDGDSRGQGLWIDQKTARLWKVQAGDTVLFMVKGKPQPIRVTAVVNQTPELSNPDHWEEANDQVWNVALPLSTLQRWTDNGGKISAIEITPPRDEIPAFKKRLNDALSRYPVYVEQDIKDELDLARGMDEIFQGLQAVGFLGIALGTLILYGTYHASVAERRSEFAVMKAVGFTSRQIVVWLLREIMIFALMGVPIGVLLGAVSSRWIAQELDRIFDLRTPVPPDWFPSLLIAGCASLIAVVLATLVPLFHAAKTKCGHYGEARGSNKRSLPLQWLFKILSLFPAVMKWVFLAVSLIASKLLGYEGELAKRYTLSNPSRIALPAGLICVTVACMVVTVHIEAAAERNIHVSSRPLLGGDLAFSLYEPAGAEELSQMSRWPGIQKWSAYREMKAAAWMDRKSRDVLVISSPDPEWKLPLFVPDQPGGEIRDRMKKPNAILLGQTLYREWGGKTGDFIWIETPKGKRPFQVVGQVYTLRGKGNAAFVSDDSFVQTFGSHDVRHVVIQKAPSADISRIKQQVIDTYSERLFSVQTLDGFIEHRLEATRHPLKLFRLLLGAIWIVAGLGLLNAIWVSVLERSEEIRWMKLIAFTPKQVRNTIIAEGFIIGMSGTLAGITLGFLLVPAAMAGADIIGVREAGPMPFSSLLLIAVFGLIISFLASFPPAAKAARISVAHVHQQD</sequence>
<evidence type="ECO:0000256" key="5">
    <source>
        <dbReference type="ARBA" id="ARBA00023136"/>
    </source>
</evidence>
<evidence type="ECO:0000313" key="11">
    <source>
        <dbReference type="Proteomes" id="UP000199695"/>
    </source>
</evidence>
<dbReference type="RefSeq" id="WP_170839738.1">
    <property type="nucleotide sequence ID" value="NZ_FOCQ01000003.1"/>
</dbReference>
<evidence type="ECO:0000256" key="6">
    <source>
        <dbReference type="ARBA" id="ARBA00038076"/>
    </source>
</evidence>
<protein>
    <submittedName>
        <fullName evidence="10">ABC-type transport system, involved in lipoprotein release, permease component</fullName>
    </submittedName>
</protein>
<keyword evidence="5 7" id="KW-0472">Membrane</keyword>
<keyword evidence="4 7" id="KW-1133">Transmembrane helix</keyword>
<feature type="domain" description="MacB-like periplasmic core" evidence="9">
    <location>
        <begin position="18"/>
        <end position="231"/>
    </location>
</feature>
<dbReference type="AlphaFoldDB" id="A0A1H8CEM2"/>
<name>A0A1H8CEM2_9BACL</name>
<evidence type="ECO:0000256" key="7">
    <source>
        <dbReference type="SAM" id="Phobius"/>
    </source>
</evidence>
<feature type="transmembrane region" description="Helical" evidence="7">
    <location>
        <begin position="401"/>
        <end position="427"/>
    </location>
</feature>
<feature type="transmembrane region" description="Helical" evidence="7">
    <location>
        <begin position="724"/>
        <end position="749"/>
    </location>
</feature>
<dbReference type="GO" id="GO:0022857">
    <property type="term" value="F:transmembrane transporter activity"/>
    <property type="evidence" value="ECO:0007669"/>
    <property type="project" value="TreeGrafter"/>
</dbReference>
<organism evidence="10 11">
    <name type="scientific">Lihuaxuella thermophila</name>
    <dbReference type="NCBI Taxonomy" id="1173111"/>
    <lineage>
        <taxon>Bacteria</taxon>
        <taxon>Bacillati</taxon>
        <taxon>Bacillota</taxon>
        <taxon>Bacilli</taxon>
        <taxon>Bacillales</taxon>
        <taxon>Thermoactinomycetaceae</taxon>
        <taxon>Lihuaxuella</taxon>
    </lineage>
</organism>